<protein>
    <submittedName>
        <fullName evidence="1">Uncharacterized protein</fullName>
    </submittedName>
</protein>
<comment type="caution">
    <text evidence="1">The sequence shown here is derived from an EMBL/GenBank/DDBJ whole genome shotgun (WGS) entry which is preliminary data.</text>
</comment>
<reference evidence="1" key="1">
    <citation type="submission" date="2018-10" db="EMBL/GenBank/DDBJ databases">
        <title>A high-quality apple genome assembly.</title>
        <authorList>
            <person name="Hu J."/>
        </authorList>
    </citation>
    <scope>NUCLEOTIDE SEQUENCE [LARGE SCALE GENOMIC DNA]</scope>
    <source>
        <tissue evidence="1">Young leaf</tissue>
    </source>
</reference>
<proteinExistence type="predicted"/>
<name>A0A498HDZ0_MALDO</name>
<sequence>MDPSLWAFLQGSPEQSVPYPWERCFDVETQILMYKNRLRGAVILDLRPRVNLGGGLYNVSDMWFLLTDRYDLYPPAAVTAGVQWPLNLFCRNISVHDQDTPIMICSTCCTRQVIYLLVPHVVTHCPLCGCLMGFFA</sequence>
<gene>
    <name evidence="1" type="ORF">DVH24_037460</name>
</gene>
<keyword evidence="2" id="KW-1185">Reference proteome</keyword>
<dbReference type="AlphaFoldDB" id="A0A498HDZ0"/>
<accession>A0A498HDZ0</accession>
<dbReference type="Proteomes" id="UP000290289">
    <property type="component" value="Chromosome 17"/>
</dbReference>
<evidence type="ECO:0000313" key="2">
    <source>
        <dbReference type="Proteomes" id="UP000290289"/>
    </source>
</evidence>
<dbReference type="EMBL" id="RDQH01000343">
    <property type="protein sequence ID" value="RXH69676.1"/>
    <property type="molecule type" value="Genomic_DNA"/>
</dbReference>
<evidence type="ECO:0000313" key="1">
    <source>
        <dbReference type="EMBL" id="RXH69676.1"/>
    </source>
</evidence>
<organism evidence="1 2">
    <name type="scientific">Malus domestica</name>
    <name type="common">Apple</name>
    <name type="synonym">Pyrus malus</name>
    <dbReference type="NCBI Taxonomy" id="3750"/>
    <lineage>
        <taxon>Eukaryota</taxon>
        <taxon>Viridiplantae</taxon>
        <taxon>Streptophyta</taxon>
        <taxon>Embryophyta</taxon>
        <taxon>Tracheophyta</taxon>
        <taxon>Spermatophyta</taxon>
        <taxon>Magnoliopsida</taxon>
        <taxon>eudicotyledons</taxon>
        <taxon>Gunneridae</taxon>
        <taxon>Pentapetalae</taxon>
        <taxon>rosids</taxon>
        <taxon>fabids</taxon>
        <taxon>Rosales</taxon>
        <taxon>Rosaceae</taxon>
        <taxon>Amygdaloideae</taxon>
        <taxon>Maleae</taxon>
        <taxon>Malus</taxon>
    </lineage>
</organism>